<dbReference type="GO" id="GO:0019509">
    <property type="term" value="P:L-methionine salvage from methylthioadenosine"/>
    <property type="evidence" value="ECO:0007669"/>
    <property type="project" value="UniProtKB-UniPathway"/>
</dbReference>
<sequence length="230" mass="24859">MTIGIIGAMNEEIALLLEALTDKHEVQAAGTTYYTGILYGQNVVICKSGVGKVNAAVTTQVMIDRFDVGKVLFTGVAGAVDPELNIGDIVISSACLQHDMDVTPLGFKRGEIPYQEESIFAADPALVQLAQTVCESRFPGRYRTGIVLSGDQFIASRDKVRELHETFQGACTEMEGSAVAQTCARNSLPFVVIRSMSDRADGSADMNFAEFTVMASKHSHLIIQDMLQSM</sequence>
<dbReference type="InterPro" id="IPR000845">
    <property type="entry name" value="Nucleoside_phosphorylase_d"/>
</dbReference>
<dbReference type="PANTHER" id="PTHR46832">
    <property type="entry name" value="5'-METHYLTHIOADENOSINE/S-ADENOSYLHOMOCYSTEINE NUCLEOSIDASE"/>
    <property type="match status" value="1"/>
</dbReference>
<dbReference type="Proteomes" id="UP000193834">
    <property type="component" value="Unassembled WGS sequence"/>
</dbReference>
<evidence type="ECO:0000256" key="3">
    <source>
        <dbReference type="ARBA" id="ARBA00022605"/>
    </source>
</evidence>
<evidence type="ECO:0000256" key="2">
    <source>
        <dbReference type="ARBA" id="ARBA00011974"/>
    </source>
</evidence>
<dbReference type="Gene3D" id="3.40.50.1580">
    <property type="entry name" value="Nucleoside phosphorylase domain"/>
    <property type="match status" value="1"/>
</dbReference>
<dbReference type="InterPro" id="IPR010049">
    <property type="entry name" value="MTA_SAH_Nsdase"/>
</dbReference>
<dbReference type="OrthoDB" id="9792278at2"/>
<feature type="domain" description="Nucleoside phosphorylase" evidence="6">
    <location>
        <begin position="2"/>
        <end position="227"/>
    </location>
</feature>
<evidence type="ECO:0000256" key="4">
    <source>
        <dbReference type="ARBA" id="ARBA00022801"/>
    </source>
</evidence>
<name>A0A1X7IHS7_9BACL</name>
<dbReference type="NCBIfam" id="TIGR01704">
    <property type="entry name" value="MTA_SAH-Nsdase"/>
    <property type="match status" value="1"/>
</dbReference>
<evidence type="ECO:0000313" key="8">
    <source>
        <dbReference type="Proteomes" id="UP000193834"/>
    </source>
</evidence>
<proteinExistence type="predicted"/>
<keyword evidence="3" id="KW-0028">Amino-acid biosynthesis</keyword>
<dbReference type="GO" id="GO:0005829">
    <property type="term" value="C:cytosol"/>
    <property type="evidence" value="ECO:0007669"/>
    <property type="project" value="TreeGrafter"/>
</dbReference>
<dbReference type="InterPro" id="IPR035994">
    <property type="entry name" value="Nucleoside_phosphorylase_sf"/>
</dbReference>
<accession>A0A1X7IHS7</accession>
<dbReference type="GO" id="GO:0019284">
    <property type="term" value="P:L-methionine salvage from S-adenosylmethionine"/>
    <property type="evidence" value="ECO:0007669"/>
    <property type="project" value="TreeGrafter"/>
</dbReference>
<dbReference type="GO" id="GO:0008782">
    <property type="term" value="F:adenosylhomocysteine nucleosidase activity"/>
    <property type="evidence" value="ECO:0007669"/>
    <property type="project" value="UniProtKB-EC"/>
</dbReference>
<dbReference type="GO" id="GO:0009164">
    <property type="term" value="P:nucleoside catabolic process"/>
    <property type="evidence" value="ECO:0007669"/>
    <property type="project" value="InterPro"/>
</dbReference>
<reference evidence="7 8" key="1">
    <citation type="submission" date="2017-04" db="EMBL/GenBank/DDBJ databases">
        <authorList>
            <person name="Afonso C.L."/>
            <person name="Miller P.J."/>
            <person name="Scott M.A."/>
            <person name="Spackman E."/>
            <person name="Goraichik I."/>
            <person name="Dimitrov K.M."/>
            <person name="Suarez D.L."/>
            <person name="Swayne D.E."/>
        </authorList>
    </citation>
    <scope>NUCLEOTIDE SEQUENCE [LARGE SCALE GENOMIC DNA]</scope>
    <source>
        <strain evidence="7 8">11</strain>
    </source>
</reference>
<dbReference type="PANTHER" id="PTHR46832:SF1">
    <property type="entry name" value="5'-METHYLTHIOADENOSINE_S-ADENOSYLHOMOCYSTEINE NUCLEOSIDASE"/>
    <property type="match status" value="1"/>
</dbReference>
<keyword evidence="4" id="KW-0378">Hydrolase</keyword>
<organism evidence="7 8">
    <name type="scientific">Paenibacillus aquistagni</name>
    <dbReference type="NCBI Taxonomy" id="1852522"/>
    <lineage>
        <taxon>Bacteria</taxon>
        <taxon>Bacillati</taxon>
        <taxon>Bacillota</taxon>
        <taxon>Bacilli</taxon>
        <taxon>Bacillales</taxon>
        <taxon>Paenibacillaceae</taxon>
        <taxon>Paenibacillus</taxon>
    </lineage>
</organism>
<dbReference type="RefSeq" id="WP_085492733.1">
    <property type="nucleotide sequence ID" value="NZ_FXAZ01000001.1"/>
</dbReference>
<evidence type="ECO:0000256" key="5">
    <source>
        <dbReference type="ARBA" id="ARBA00023167"/>
    </source>
</evidence>
<protein>
    <recommendedName>
        <fullName evidence="2">adenosylhomocysteine nucleosidase</fullName>
        <ecNumber evidence="2">3.2.2.9</ecNumber>
    </recommendedName>
</protein>
<evidence type="ECO:0000313" key="7">
    <source>
        <dbReference type="EMBL" id="SMG14301.1"/>
    </source>
</evidence>
<gene>
    <name evidence="7" type="ORF">SAMN06295960_0471</name>
</gene>
<dbReference type="UniPathway" id="UPA00904">
    <property type="reaction ID" value="UER00871"/>
</dbReference>
<dbReference type="CDD" id="cd09008">
    <property type="entry name" value="MTAN"/>
    <property type="match status" value="1"/>
</dbReference>
<dbReference type="EMBL" id="FXAZ01000001">
    <property type="protein sequence ID" value="SMG14301.1"/>
    <property type="molecule type" value="Genomic_DNA"/>
</dbReference>
<evidence type="ECO:0000259" key="6">
    <source>
        <dbReference type="Pfam" id="PF01048"/>
    </source>
</evidence>
<comment type="pathway">
    <text evidence="1">Amino-acid biosynthesis; L-methionine biosynthesis via salvage pathway; S-methyl-5-thio-alpha-D-ribose 1-phosphate from S-methyl-5'-thioadenosine (hydrolase route): step 1/2.</text>
</comment>
<keyword evidence="8" id="KW-1185">Reference proteome</keyword>
<dbReference type="Pfam" id="PF01048">
    <property type="entry name" value="PNP_UDP_1"/>
    <property type="match status" value="1"/>
</dbReference>
<keyword evidence="5" id="KW-0486">Methionine biosynthesis</keyword>
<dbReference type="SUPFAM" id="SSF53167">
    <property type="entry name" value="Purine and uridine phosphorylases"/>
    <property type="match status" value="1"/>
</dbReference>
<dbReference type="NCBIfam" id="NF004079">
    <property type="entry name" value="PRK05584.1"/>
    <property type="match status" value="1"/>
</dbReference>
<dbReference type="GO" id="GO:0008930">
    <property type="term" value="F:methylthioadenosine nucleosidase activity"/>
    <property type="evidence" value="ECO:0007669"/>
    <property type="project" value="InterPro"/>
</dbReference>
<dbReference type="STRING" id="1852522.SAMN06295960_0471"/>
<dbReference type="AlphaFoldDB" id="A0A1X7IHS7"/>
<evidence type="ECO:0000256" key="1">
    <source>
        <dbReference type="ARBA" id="ARBA00004945"/>
    </source>
</evidence>
<dbReference type="EC" id="3.2.2.9" evidence="2"/>